<dbReference type="CDD" id="cd00860">
    <property type="entry name" value="ThrRS_anticodon"/>
    <property type="match status" value="1"/>
</dbReference>
<feature type="binding site" evidence="13">
    <location>
        <position position="576"/>
    </location>
    <ligand>
        <name>Zn(2+)</name>
        <dbReference type="ChEBI" id="CHEBI:29105"/>
        <note>catalytic</note>
    </ligand>
</feature>
<dbReference type="InterPro" id="IPR002320">
    <property type="entry name" value="Thr-tRNA-ligase_IIa"/>
</dbReference>
<dbReference type="GO" id="GO:0005737">
    <property type="term" value="C:cytoplasm"/>
    <property type="evidence" value="ECO:0007669"/>
    <property type="project" value="UniProtKB-SubCell"/>
</dbReference>
<dbReference type="PATRIC" id="fig|1219045.3.peg.1722"/>
<dbReference type="InterPro" id="IPR012947">
    <property type="entry name" value="tRNA_SAD"/>
</dbReference>
<dbReference type="FunFam" id="3.10.20.30:FF:000005">
    <property type="entry name" value="Threonine--tRNA ligase"/>
    <property type="match status" value="1"/>
</dbReference>
<dbReference type="Proteomes" id="UP000024284">
    <property type="component" value="Unassembled WGS sequence"/>
</dbReference>
<dbReference type="SUPFAM" id="SSF55186">
    <property type="entry name" value="ThrRS/AlaRS common domain"/>
    <property type="match status" value="1"/>
</dbReference>
<dbReference type="InterPro" id="IPR012675">
    <property type="entry name" value="Beta-grasp_dom_sf"/>
</dbReference>
<dbReference type="InterPro" id="IPR006195">
    <property type="entry name" value="aa-tRNA-synth_II"/>
</dbReference>
<evidence type="ECO:0000256" key="1">
    <source>
        <dbReference type="ARBA" id="ARBA00008226"/>
    </source>
</evidence>
<comment type="caution">
    <text evidence="17">The sequence shown here is derived from an EMBL/GenBank/DDBJ whole genome shotgun (WGS) entry which is preliminary data.</text>
</comment>
<dbReference type="eggNOG" id="COG0441">
    <property type="taxonomic scope" value="Bacteria"/>
</dbReference>
<reference evidence="17" key="1">
    <citation type="submission" date="2014-08" db="EMBL/GenBank/DDBJ databases">
        <title>Draft genome sequences of Sphingobium herbicidovorans.</title>
        <authorList>
            <person name="Gan H.M."/>
            <person name="Gan H.Y."/>
            <person name="Savka M.A."/>
        </authorList>
    </citation>
    <scope>NUCLEOTIDE SEQUENCE [LARGE SCALE GENOMIC DNA]</scope>
    <source>
        <strain evidence="17">NBRC 16415</strain>
    </source>
</reference>
<evidence type="ECO:0000256" key="2">
    <source>
        <dbReference type="ARBA" id="ARBA00022490"/>
    </source>
</evidence>
<keyword evidence="10 13" id="KW-0648">Protein biosynthesis</keyword>
<dbReference type="PANTHER" id="PTHR11451">
    <property type="entry name" value="THREONINE-TRNA LIGASE"/>
    <property type="match status" value="1"/>
</dbReference>
<evidence type="ECO:0000256" key="3">
    <source>
        <dbReference type="ARBA" id="ARBA00022555"/>
    </source>
</evidence>
<dbReference type="Gene3D" id="3.30.980.10">
    <property type="entry name" value="Threonyl-trna Synthetase, Chain A, domain 2"/>
    <property type="match status" value="1"/>
</dbReference>
<comment type="caution">
    <text evidence="13">Lacks conserved residue(s) required for the propagation of feature annotation.</text>
</comment>
<keyword evidence="11 13" id="KW-0030">Aminoacyl-tRNA synthetase</keyword>
<keyword evidence="2 13" id="KW-0963">Cytoplasm</keyword>
<comment type="catalytic activity">
    <reaction evidence="12 13">
        <text>tRNA(Thr) + L-threonine + ATP = L-threonyl-tRNA(Thr) + AMP + diphosphate + H(+)</text>
        <dbReference type="Rhea" id="RHEA:24624"/>
        <dbReference type="Rhea" id="RHEA-COMP:9670"/>
        <dbReference type="Rhea" id="RHEA-COMP:9704"/>
        <dbReference type="ChEBI" id="CHEBI:15378"/>
        <dbReference type="ChEBI" id="CHEBI:30616"/>
        <dbReference type="ChEBI" id="CHEBI:33019"/>
        <dbReference type="ChEBI" id="CHEBI:57926"/>
        <dbReference type="ChEBI" id="CHEBI:78442"/>
        <dbReference type="ChEBI" id="CHEBI:78534"/>
        <dbReference type="ChEBI" id="CHEBI:456215"/>
        <dbReference type="EC" id="6.1.1.3"/>
    </reaction>
</comment>
<dbReference type="FunFam" id="3.30.930.10:FF:000002">
    <property type="entry name" value="Threonine--tRNA ligase"/>
    <property type="match status" value="1"/>
</dbReference>
<dbReference type="Gene3D" id="3.40.50.800">
    <property type="entry name" value="Anticodon-binding domain"/>
    <property type="match status" value="1"/>
</dbReference>
<evidence type="ECO:0000256" key="10">
    <source>
        <dbReference type="ARBA" id="ARBA00022917"/>
    </source>
</evidence>
<dbReference type="AlphaFoldDB" id="A0A086PAR4"/>
<comment type="cofactor">
    <cofactor evidence="13">
        <name>Zn(2+)</name>
        <dbReference type="ChEBI" id="CHEBI:29105"/>
    </cofactor>
    <text evidence="13">Binds 1 zinc ion per subunit.</text>
</comment>
<evidence type="ECO:0000259" key="16">
    <source>
        <dbReference type="PROSITE" id="PS51880"/>
    </source>
</evidence>
<keyword evidence="9 13" id="KW-0694">RNA-binding</keyword>
<dbReference type="Pfam" id="PF02824">
    <property type="entry name" value="TGS"/>
    <property type="match status" value="1"/>
</dbReference>
<dbReference type="STRING" id="76947.GCA_002080435_01301"/>
<evidence type="ECO:0000256" key="6">
    <source>
        <dbReference type="ARBA" id="ARBA00022741"/>
    </source>
</evidence>
<dbReference type="FunFam" id="3.40.50.800:FF:000001">
    <property type="entry name" value="Threonine--tRNA ligase"/>
    <property type="match status" value="1"/>
</dbReference>
<comment type="subcellular location">
    <subcellularLocation>
        <location evidence="13">Cytoplasm</location>
    </subcellularLocation>
</comment>
<dbReference type="Pfam" id="PF07973">
    <property type="entry name" value="tRNA_SAD"/>
    <property type="match status" value="1"/>
</dbReference>
<keyword evidence="6 13" id="KW-0547">Nucleotide-binding</keyword>
<evidence type="ECO:0000256" key="7">
    <source>
        <dbReference type="ARBA" id="ARBA00022833"/>
    </source>
</evidence>
<keyword evidence="7 13" id="KW-0862">Zinc</keyword>
<feature type="domain" description="TGS" evidence="16">
    <location>
        <begin position="43"/>
        <end position="104"/>
    </location>
</feature>
<feature type="domain" description="Aminoacyl-transfer RNA synthetases class-II family profile" evidence="15">
    <location>
        <begin position="290"/>
        <end position="599"/>
    </location>
</feature>
<feature type="binding site" evidence="13">
    <location>
        <position position="446"/>
    </location>
    <ligand>
        <name>Zn(2+)</name>
        <dbReference type="ChEBI" id="CHEBI:29105"/>
        <note>catalytic</note>
    </ligand>
</feature>
<dbReference type="PROSITE" id="PS51880">
    <property type="entry name" value="TGS"/>
    <property type="match status" value="1"/>
</dbReference>
<keyword evidence="5 13" id="KW-0479">Metal-binding</keyword>
<keyword evidence="4 13" id="KW-0436">Ligase</keyword>
<protein>
    <recommendedName>
        <fullName evidence="13">Threonine--tRNA ligase</fullName>
        <ecNumber evidence="13">6.1.1.3</ecNumber>
    </recommendedName>
    <alternativeName>
        <fullName evidence="13">Threonyl-tRNA synthetase</fullName>
        <shortName evidence="13">ThrRS</shortName>
    </alternativeName>
</protein>
<dbReference type="InterPro" id="IPR045864">
    <property type="entry name" value="aa-tRNA-synth_II/BPL/LPL"/>
</dbReference>
<dbReference type="PANTHER" id="PTHR11451:SF44">
    <property type="entry name" value="THREONINE--TRNA LIGASE, CHLOROPLASTIC_MITOCHONDRIAL 2"/>
    <property type="match status" value="1"/>
</dbReference>
<evidence type="ECO:0000256" key="14">
    <source>
        <dbReference type="SAM" id="MobiDB-lite"/>
    </source>
</evidence>
<dbReference type="GO" id="GO:0046872">
    <property type="term" value="F:metal ion binding"/>
    <property type="evidence" value="ECO:0007669"/>
    <property type="project" value="UniProtKB-KW"/>
</dbReference>
<dbReference type="CDD" id="cd01667">
    <property type="entry name" value="TGS_ThrRS"/>
    <property type="match status" value="1"/>
</dbReference>
<evidence type="ECO:0000259" key="15">
    <source>
        <dbReference type="PROSITE" id="PS50862"/>
    </source>
</evidence>
<dbReference type="InterPro" id="IPR002314">
    <property type="entry name" value="aa-tRNA-synt_IIb"/>
</dbReference>
<evidence type="ECO:0000256" key="13">
    <source>
        <dbReference type="HAMAP-Rule" id="MF_00184"/>
    </source>
</evidence>
<sequence>MTFAARLGGSPSIDRPDGPFMGKARLFAPPSFQTHRKIPPLSVMLKITLPDGSVREVAPGTTPADIAAAIGPGLAKAAIAARVDGELRDITRPLEQDSHLALVTSRDEADALELARHDFAHVLAEAVQALFPGTQITFGPSTDDGFYYDFAPKDRPFTEEDLPGIEAKMREIIAANKPLRREVWKREELIARWKAEGETFKAEWAAELPEGEELTVYWSGDEWLDMCRGPHLASTGRLDPAAFKLTRVSGAYWRGDQKNAMLSRVYGTGWLNKKQLEAHLHKLEEAGKRDHRKLGAEMDLFHLQQEAHGSVFWHPKGYLIWRELEAYMRRAIDAAGYREVKTPQVMDARQWEQSGHWGKYRENMFVIPDEVPNVADEGPLVSDDADWMALKPMNCPAHVLIFRQGIKSYRDLPLRFYENGCCHRNEPHGALHGLMRVRQFTQDDAHIFCREDQIVEEVRAFCALADRIYKDFGFTYSIKLALRPDKRFGTEEMWDKAEEELRNAVAAAGLNTPEYGWEELPGEGAFYAPKLEWHLTDAIGRTWQVGTIQSDRVLPERLDASYVAEDGERHRPVMLHRAIFGSYERFIGILIEHYAGKFPLWLAPVQAVVATIVSDADDYAQAVADRLRAAGIRAETDLRNEKINYKVREHSLAKVPNLLVVGRREADEGTVALRALGKEGQSVLSVDEVIERLAKEARAPDMS</sequence>
<dbReference type="SUPFAM" id="SSF52954">
    <property type="entry name" value="Class II aaRS ABD-related"/>
    <property type="match status" value="1"/>
</dbReference>
<feature type="binding site" evidence="13">
    <location>
        <position position="395"/>
    </location>
    <ligand>
        <name>Zn(2+)</name>
        <dbReference type="ChEBI" id="CHEBI:29105"/>
        <note>catalytic</note>
    </ligand>
</feature>
<dbReference type="GO" id="GO:0000049">
    <property type="term" value="F:tRNA binding"/>
    <property type="evidence" value="ECO:0007669"/>
    <property type="project" value="UniProtKB-KW"/>
</dbReference>
<gene>
    <name evidence="13 17" type="primary">thrS</name>
    <name evidence="17" type="ORF">BV98_001686</name>
</gene>
<feature type="region of interest" description="Disordered" evidence="14">
    <location>
        <begin position="1"/>
        <end position="20"/>
    </location>
</feature>
<dbReference type="Pfam" id="PF00587">
    <property type="entry name" value="tRNA-synt_2b"/>
    <property type="match status" value="1"/>
</dbReference>
<dbReference type="InterPro" id="IPR004095">
    <property type="entry name" value="TGS"/>
</dbReference>
<dbReference type="GO" id="GO:0004829">
    <property type="term" value="F:threonine-tRNA ligase activity"/>
    <property type="evidence" value="ECO:0007669"/>
    <property type="project" value="UniProtKB-UniRule"/>
</dbReference>
<comment type="subunit">
    <text evidence="13">Homodimer.</text>
</comment>
<evidence type="ECO:0000256" key="8">
    <source>
        <dbReference type="ARBA" id="ARBA00022840"/>
    </source>
</evidence>
<keyword evidence="8 13" id="KW-0067">ATP-binding</keyword>
<dbReference type="Gene3D" id="3.30.930.10">
    <property type="entry name" value="Bira Bifunctional Protein, Domain 2"/>
    <property type="match status" value="1"/>
</dbReference>
<dbReference type="InterPro" id="IPR033728">
    <property type="entry name" value="ThrRS_core"/>
</dbReference>
<dbReference type="Gene3D" id="3.30.54.20">
    <property type="match status" value="1"/>
</dbReference>
<evidence type="ECO:0000313" key="17">
    <source>
        <dbReference type="EMBL" id="KFG90482.1"/>
    </source>
</evidence>
<dbReference type="GO" id="GO:0006435">
    <property type="term" value="P:threonyl-tRNA aminoacylation"/>
    <property type="evidence" value="ECO:0007669"/>
    <property type="project" value="UniProtKB-UniRule"/>
</dbReference>
<evidence type="ECO:0000256" key="4">
    <source>
        <dbReference type="ARBA" id="ARBA00022598"/>
    </source>
</evidence>
<dbReference type="SUPFAM" id="SSF81271">
    <property type="entry name" value="TGS-like"/>
    <property type="match status" value="1"/>
</dbReference>
<evidence type="ECO:0000256" key="5">
    <source>
        <dbReference type="ARBA" id="ARBA00022723"/>
    </source>
</evidence>
<dbReference type="Pfam" id="PF03129">
    <property type="entry name" value="HGTP_anticodon"/>
    <property type="match status" value="1"/>
</dbReference>
<dbReference type="EC" id="6.1.1.3" evidence="13"/>
<dbReference type="SUPFAM" id="SSF55681">
    <property type="entry name" value="Class II aaRS and biotin synthetases"/>
    <property type="match status" value="1"/>
</dbReference>
<organism evidence="17 18">
    <name type="scientific">Sphingobium herbicidovorans (strain ATCC 700291 / DSM 11019 / CCUG 56400 / KCTC 2939 / LMG 18315 / NBRC 16415 / MH)</name>
    <name type="common">Sphingomonas herbicidovorans</name>
    <dbReference type="NCBI Taxonomy" id="1219045"/>
    <lineage>
        <taxon>Bacteria</taxon>
        <taxon>Pseudomonadati</taxon>
        <taxon>Pseudomonadota</taxon>
        <taxon>Alphaproteobacteria</taxon>
        <taxon>Sphingomonadales</taxon>
        <taxon>Sphingomonadaceae</taxon>
        <taxon>Sphingobium</taxon>
    </lineage>
</organism>
<proteinExistence type="inferred from homology"/>
<dbReference type="PROSITE" id="PS50862">
    <property type="entry name" value="AA_TRNA_LIGASE_II"/>
    <property type="match status" value="1"/>
</dbReference>
<dbReference type="GO" id="GO:0005524">
    <property type="term" value="F:ATP binding"/>
    <property type="evidence" value="ECO:0007669"/>
    <property type="project" value="UniProtKB-UniRule"/>
</dbReference>
<evidence type="ECO:0000256" key="9">
    <source>
        <dbReference type="ARBA" id="ARBA00022884"/>
    </source>
</evidence>
<dbReference type="NCBIfam" id="TIGR00418">
    <property type="entry name" value="thrS"/>
    <property type="match status" value="1"/>
</dbReference>
<evidence type="ECO:0000256" key="11">
    <source>
        <dbReference type="ARBA" id="ARBA00023146"/>
    </source>
</evidence>
<name>A0A086PAR4_SPHHM</name>
<dbReference type="Gene3D" id="3.10.20.30">
    <property type="match status" value="1"/>
</dbReference>
<accession>A0A086PAR4</accession>
<evidence type="ECO:0000313" key="18">
    <source>
        <dbReference type="Proteomes" id="UP000024284"/>
    </source>
</evidence>
<dbReference type="InterPro" id="IPR047246">
    <property type="entry name" value="ThrRS_anticodon"/>
</dbReference>
<dbReference type="InterPro" id="IPR018163">
    <property type="entry name" value="Thr/Ala-tRNA-synth_IIc_edit"/>
</dbReference>
<dbReference type="HAMAP" id="MF_00184">
    <property type="entry name" value="Thr_tRNA_synth"/>
    <property type="match status" value="1"/>
</dbReference>
<dbReference type="CDD" id="cd00771">
    <property type="entry name" value="ThrRS_core"/>
    <property type="match status" value="1"/>
</dbReference>
<dbReference type="SMART" id="SM00863">
    <property type="entry name" value="tRNA_SAD"/>
    <property type="match status" value="1"/>
</dbReference>
<dbReference type="PRINTS" id="PR01047">
    <property type="entry name" value="TRNASYNTHTHR"/>
</dbReference>
<dbReference type="InterPro" id="IPR012676">
    <property type="entry name" value="TGS-like"/>
</dbReference>
<keyword evidence="3 13" id="KW-0820">tRNA-binding</keyword>
<keyword evidence="18" id="KW-1185">Reference proteome</keyword>
<comment type="similarity">
    <text evidence="1 13">Belongs to the class-II aminoacyl-tRNA synthetase family.</text>
</comment>
<dbReference type="InterPro" id="IPR036621">
    <property type="entry name" value="Anticodon-bd_dom_sf"/>
</dbReference>
<dbReference type="EMBL" id="JFZA02000012">
    <property type="protein sequence ID" value="KFG90482.1"/>
    <property type="molecule type" value="Genomic_DNA"/>
</dbReference>
<evidence type="ECO:0000256" key="12">
    <source>
        <dbReference type="ARBA" id="ARBA00049515"/>
    </source>
</evidence>
<dbReference type="InterPro" id="IPR004154">
    <property type="entry name" value="Anticodon-bd"/>
</dbReference>